<evidence type="ECO:0000256" key="3">
    <source>
        <dbReference type="SAM" id="Phobius"/>
    </source>
</evidence>
<feature type="transmembrane region" description="Helical" evidence="3">
    <location>
        <begin position="1224"/>
        <end position="1243"/>
    </location>
</feature>
<keyword evidence="1" id="KW-0677">Repeat</keyword>
<dbReference type="Proteomes" id="UP000647241">
    <property type="component" value="Unassembled WGS sequence"/>
</dbReference>
<gene>
    <name evidence="5" type="ORF">GCM10011585_15270</name>
</gene>
<accession>A0A917HBS0</accession>
<feature type="transmembrane region" description="Helical" evidence="3">
    <location>
        <begin position="1200"/>
        <end position="1217"/>
    </location>
</feature>
<keyword evidence="3" id="KW-0812">Transmembrane</keyword>
<feature type="domain" description="Bacterial Ig-like" evidence="4">
    <location>
        <begin position="921"/>
        <end position="1007"/>
    </location>
</feature>
<feature type="domain" description="Bacterial Ig-like" evidence="4">
    <location>
        <begin position="727"/>
        <end position="814"/>
    </location>
</feature>
<feature type="domain" description="Bacterial Ig-like" evidence="4">
    <location>
        <begin position="1016"/>
        <end position="1104"/>
    </location>
</feature>
<dbReference type="PROSITE" id="PS51125">
    <property type="entry name" value="NHL"/>
    <property type="match status" value="2"/>
</dbReference>
<dbReference type="InterPro" id="IPR011042">
    <property type="entry name" value="6-blade_b-propeller_TolB-like"/>
</dbReference>
<protein>
    <recommendedName>
        <fullName evidence="4">Bacterial Ig-like domain-containing protein</fullName>
    </recommendedName>
</protein>
<evidence type="ECO:0000313" key="5">
    <source>
        <dbReference type="EMBL" id="GGG73663.1"/>
    </source>
</evidence>
<feature type="domain" description="Bacterial Ig-like" evidence="4">
    <location>
        <begin position="537"/>
        <end position="618"/>
    </location>
</feature>
<dbReference type="Pfam" id="PF01436">
    <property type="entry name" value="NHL"/>
    <property type="match status" value="3"/>
</dbReference>
<evidence type="ECO:0000259" key="4">
    <source>
        <dbReference type="Pfam" id="PF16640"/>
    </source>
</evidence>
<evidence type="ECO:0000313" key="6">
    <source>
        <dbReference type="Proteomes" id="UP000647241"/>
    </source>
</evidence>
<feature type="repeat" description="NHL" evidence="2">
    <location>
        <begin position="223"/>
        <end position="266"/>
    </location>
</feature>
<organism evidence="5 6">
    <name type="scientific">Edaphobacter dinghuensis</name>
    <dbReference type="NCBI Taxonomy" id="1560005"/>
    <lineage>
        <taxon>Bacteria</taxon>
        <taxon>Pseudomonadati</taxon>
        <taxon>Acidobacteriota</taxon>
        <taxon>Terriglobia</taxon>
        <taxon>Terriglobales</taxon>
        <taxon>Acidobacteriaceae</taxon>
        <taxon>Edaphobacter</taxon>
    </lineage>
</organism>
<comment type="caution">
    <text evidence="5">The sequence shown here is derived from an EMBL/GenBank/DDBJ whole genome shotgun (WGS) entry which is preliminary data.</text>
</comment>
<reference evidence="5" key="2">
    <citation type="submission" date="2020-09" db="EMBL/GenBank/DDBJ databases">
        <authorList>
            <person name="Sun Q."/>
            <person name="Zhou Y."/>
        </authorList>
    </citation>
    <scope>NUCLEOTIDE SEQUENCE</scope>
    <source>
        <strain evidence="5">CGMCC 1.12997</strain>
    </source>
</reference>
<evidence type="ECO:0000256" key="2">
    <source>
        <dbReference type="PROSITE-ProRule" id="PRU00504"/>
    </source>
</evidence>
<dbReference type="SUPFAM" id="SSF101898">
    <property type="entry name" value="NHL repeat"/>
    <property type="match status" value="1"/>
</dbReference>
<dbReference type="PANTHER" id="PTHR46388">
    <property type="entry name" value="NHL REPEAT-CONTAINING PROTEIN 2"/>
    <property type="match status" value="1"/>
</dbReference>
<name>A0A917HBS0_9BACT</name>
<keyword evidence="3" id="KW-0472">Membrane</keyword>
<dbReference type="InterPro" id="IPR032109">
    <property type="entry name" value="Big_3_5"/>
</dbReference>
<dbReference type="Gene3D" id="2.60.40.10">
    <property type="entry name" value="Immunoglobulins"/>
    <property type="match status" value="6"/>
</dbReference>
<proteinExistence type="predicted"/>
<dbReference type="PANTHER" id="PTHR46388:SF2">
    <property type="entry name" value="NHL REPEAT-CONTAINING PROTEIN 2"/>
    <property type="match status" value="1"/>
</dbReference>
<feature type="domain" description="Bacterial Ig-like" evidence="4">
    <location>
        <begin position="637"/>
        <end position="713"/>
    </location>
</feature>
<dbReference type="InterPro" id="IPR013783">
    <property type="entry name" value="Ig-like_fold"/>
</dbReference>
<dbReference type="Gene3D" id="2.120.10.30">
    <property type="entry name" value="TolB, C-terminal domain"/>
    <property type="match status" value="3"/>
</dbReference>
<keyword evidence="6" id="KW-1185">Reference proteome</keyword>
<sequence length="1281" mass="128843">MAVGGTPQVQSIPVMIQSSGTLGTVEVLTQGSPNLDFTLATVGTCSTVAGQICNVSVSFSPKFPGLRFGAIVILDPGGNVLASQNISGTGQGSLNVMSPGQITTLAGDGCLNDGPCPTSGSTPATQAAINLPLGEATDAAGNLYISDTGNNRIVKVDPAGNITSIAGTEVAGSAGDGGLATSAQVSAPSAIAVDGAGNIFFADTGNSAIREINAITKKITTVAGTLGTSGATGNELAGPQGFAFDASGDLYIADTGNNRIRKVDPSGVVTTVSGTFNQPWSAAVSSKDGSLYIADFGSNRILKIDPLGLVTTVAGTGTASYSGDGHLATNATLNSPSSVVTDPADNLYIADSENNAVRKVISSTGNITTLAGNGTAVFSGDGFNANLAGLYKPYSVYLDASGDLFIADRLDLRVREVNATIAAIKYPDMKEGKTSAPIAQTIENDGNAALTLTDLTASPATTNAALDTVPTDPITTTCSTTVPLQVDDTCVLAVEFKPPIVSPVSGLLSVTSNAGNSPLSVELSGTVLSVDPSSTTVTSSSNPAAVNQGITFTARISSPNQVTGTVQFFDGATPIGLPQTVVTATDTATITTSFTTLGTHIITAVYSGDNLNAASTPNTPLNQVIEQSTTLNVVSNANPASQFESIIFTANLLGWTTAPTGSIAFTDGGRALGSAGIGTNGVATFPVPPLSTGVHHITATYAGDATDYGSQYSFDETVNLASSTTNLTTSANVVQFSTPITFTATVTGVPASIPTGNVAFKDGSTVLSTVPVNSLGVASYVNTTLPAGTHTITAAYLGDSDYAGSISSNNVTVTIKQTATTTVLSASTLNSIASRAITLTATVTAVGGAIPTGTINFMNGNVFIGTAALNRGVASVVTSSLPVGTDSVFAIYSGDSNNSASTSAPPLAITIVKAPTTTVVSSSQSPLPTLTPVVISATVANGGSQSPTGLVTFVEDSVAIGVGTLNANGVATISIPTLPAGSHTFVANYAGDGLDLASSAPPFTQVVQLRPTTDALSTSTTSLTGGQQLTLISVVRPTGTVGSVAPTGTVTFMSGSITLATVPIDATGVATVTVLLPGTSANLSSTYSGDANYATSSASPSTVPIGPAPDFTLQATPITWQLQSTQHLDIQLTLTSVRNFTDTFSFGCLGLPQDTTCTFSKDKANLPAGGVQTVTLTVDTGHPLLGGTQASNDQHSNSRVVLACLFPGSLAFCFLAFKLRRVRLVSGLLLFVGIIAMTSGLSGCGTIQNTGTPPGTYNFMVSVTGQTGVSQYVNMTMTVTK</sequence>
<dbReference type="EMBL" id="BMGT01000002">
    <property type="protein sequence ID" value="GGG73663.1"/>
    <property type="molecule type" value="Genomic_DNA"/>
</dbReference>
<dbReference type="Pfam" id="PF16640">
    <property type="entry name" value="Big_3_5"/>
    <property type="match status" value="6"/>
</dbReference>
<evidence type="ECO:0000256" key="1">
    <source>
        <dbReference type="ARBA" id="ARBA00022737"/>
    </source>
</evidence>
<feature type="repeat" description="NHL" evidence="2">
    <location>
        <begin position="274"/>
        <end position="307"/>
    </location>
</feature>
<reference evidence="5" key="1">
    <citation type="journal article" date="2014" name="Int. J. Syst. Evol. Microbiol.">
        <title>Complete genome sequence of Corynebacterium casei LMG S-19264T (=DSM 44701T), isolated from a smear-ripened cheese.</title>
        <authorList>
            <consortium name="US DOE Joint Genome Institute (JGI-PGF)"/>
            <person name="Walter F."/>
            <person name="Albersmeier A."/>
            <person name="Kalinowski J."/>
            <person name="Ruckert C."/>
        </authorList>
    </citation>
    <scope>NUCLEOTIDE SEQUENCE</scope>
    <source>
        <strain evidence="5">CGMCC 1.12997</strain>
    </source>
</reference>
<keyword evidence="3" id="KW-1133">Transmembrane helix</keyword>
<feature type="domain" description="Bacterial Ig-like" evidence="4">
    <location>
        <begin position="827"/>
        <end position="905"/>
    </location>
</feature>
<dbReference type="InterPro" id="IPR001258">
    <property type="entry name" value="NHL_repeat"/>
</dbReference>